<dbReference type="OrthoDB" id="5383526at2759"/>
<accession>A0A136INY2</accession>
<gene>
    <name evidence="2" type="ORF">Micbo1qcDRAFT_209025</name>
</gene>
<protein>
    <submittedName>
        <fullName evidence="2">Uncharacterized protein</fullName>
    </submittedName>
</protein>
<evidence type="ECO:0000313" key="3">
    <source>
        <dbReference type="Proteomes" id="UP000070501"/>
    </source>
</evidence>
<keyword evidence="3" id="KW-1185">Reference proteome</keyword>
<evidence type="ECO:0000313" key="2">
    <source>
        <dbReference type="EMBL" id="KXJ86613.1"/>
    </source>
</evidence>
<feature type="chain" id="PRO_5007292896" evidence="1">
    <location>
        <begin position="20"/>
        <end position="184"/>
    </location>
</feature>
<proteinExistence type="predicted"/>
<dbReference type="EMBL" id="KQ964267">
    <property type="protein sequence ID" value="KXJ86613.1"/>
    <property type="molecule type" value="Genomic_DNA"/>
</dbReference>
<dbReference type="InParanoid" id="A0A136INY2"/>
<organism evidence="2 3">
    <name type="scientific">Microdochium bolleyi</name>
    <dbReference type="NCBI Taxonomy" id="196109"/>
    <lineage>
        <taxon>Eukaryota</taxon>
        <taxon>Fungi</taxon>
        <taxon>Dikarya</taxon>
        <taxon>Ascomycota</taxon>
        <taxon>Pezizomycotina</taxon>
        <taxon>Sordariomycetes</taxon>
        <taxon>Xylariomycetidae</taxon>
        <taxon>Xylariales</taxon>
        <taxon>Microdochiaceae</taxon>
        <taxon>Microdochium</taxon>
    </lineage>
</organism>
<evidence type="ECO:0000256" key="1">
    <source>
        <dbReference type="SAM" id="SignalP"/>
    </source>
</evidence>
<dbReference type="AlphaFoldDB" id="A0A136INY2"/>
<dbReference type="Proteomes" id="UP000070501">
    <property type="component" value="Unassembled WGS sequence"/>
</dbReference>
<name>A0A136INY2_9PEZI</name>
<reference evidence="3" key="1">
    <citation type="submission" date="2016-02" db="EMBL/GenBank/DDBJ databases">
        <title>Draft genome sequence of Microdochium bolleyi, a fungal endophyte of beachgrass.</title>
        <authorList>
            <consortium name="DOE Joint Genome Institute"/>
            <person name="David A.S."/>
            <person name="May G."/>
            <person name="Haridas S."/>
            <person name="Lim J."/>
            <person name="Wang M."/>
            <person name="Labutti K."/>
            <person name="Lipzen A."/>
            <person name="Barry K."/>
            <person name="Grigoriev I.V."/>
        </authorList>
    </citation>
    <scope>NUCLEOTIDE SEQUENCE [LARGE SCALE GENOMIC DNA]</scope>
    <source>
        <strain evidence="3">J235TASD1</strain>
    </source>
</reference>
<sequence>MWTSPILLPSLLLATAASAVNIRMFPGSSACTGGSTLCLNLALGQCCSSSLAVLYRSIQMENIPADRTLELSAFQSGGCRSAGVSVRGPQCLRGGTGISGFGSALYRVVVADGGRETRDVGSASGGNGEDCKQPEILELEDGTAFNITGLLDQQTLELQTSHLGLQTPVTPNFGPSNECFYAAF</sequence>
<feature type="signal peptide" evidence="1">
    <location>
        <begin position="1"/>
        <end position="19"/>
    </location>
</feature>
<keyword evidence="1" id="KW-0732">Signal</keyword>